<dbReference type="EMBL" id="JACMSC010000009">
    <property type="protein sequence ID" value="KAG6506829.1"/>
    <property type="molecule type" value="Genomic_DNA"/>
</dbReference>
<dbReference type="GO" id="GO:0042910">
    <property type="term" value="F:xenobiotic transmembrane transporter activity"/>
    <property type="evidence" value="ECO:0007669"/>
    <property type="project" value="InterPro"/>
</dbReference>
<dbReference type="AlphaFoldDB" id="A0A8J5GV04"/>
<proteinExistence type="inferred from homology"/>
<evidence type="ECO:0000313" key="3">
    <source>
        <dbReference type="Proteomes" id="UP000734854"/>
    </source>
</evidence>
<keyword evidence="3" id="KW-1185">Reference proteome</keyword>
<dbReference type="InterPro" id="IPR002528">
    <property type="entry name" value="MATE_fam"/>
</dbReference>
<accession>A0A8J5GV04</accession>
<gene>
    <name evidence="2" type="ORF">ZIOFF_032159</name>
</gene>
<name>A0A8J5GV04_ZINOF</name>
<protein>
    <submittedName>
        <fullName evidence="2">Uncharacterized protein</fullName>
    </submittedName>
</protein>
<reference evidence="2 3" key="1">
    <citation type="submission" date="2020-08" db="EMBL/GenBank/DDBJ databases">
        <title>Plant Genome Project.</title>
        <authorList>
            <person name="Zhang R.-G."/>
        </authorList>
    </citation>
    <scope>NUCLEOTIDE SEQUENCE [LARGE SCALE GENOMIC DNA]</scope>
    <source>
        <tissue evidence="2">Rhizome</tissue>
    </source>
</reference>
<dbReference type="Proteomes" id="UP000734854">
    <property type="component" value="Unassembled WGS sequence"/>
</dbReference>
<dbReference type="GO" id="GO:0015297">
    <property type="term" value="F:antiporter activity"/>
    <property type="evidence" value="ECO:0007669"/>
    <property type="project" value="InterPro"/>
</dbReference>
<dbReference type="Pfam" id="PF01554">
    <property type="entry name" value="MatE"/>
    <property type="match status" value="1"/>
</dbReference>
<evidence type="ECO:0000313" key="2">
    <source>
        <dbReference type="EMBL" id="KAG6506829.1"/>
    </source>
</evidence>
<organism evidence="2 3">
    <name type="scientific">Zingiber officinale</name>
    <name type="common">Ginger</name>
    <name type="synonym">Amomum zingiber</name>
    <dbReference type="NCBI Taxonomy" id="94328"/>
    <lineage>
        <taxon>Eukaryota</taxon>
        <taxon>Viridiplantae</taxon>
        <taxon>Streptophyta</taxon>
        <taxon>Embryophyta</taxon>
        <taxon>Tracheophyta</taxon>
        <taxon>Spermatophyta</taxon>
        <taxon>Magnoliopsida</taxon>
        <taxon>Liliopsida</taxon>
        <taxon>Zingiberales</taxon>
        <taxon>Zingiberaceae</taxon>
        <taxon>Zingiber</taxon>
    </lineage>
</organism>
<comment type="caution">
    <text evidence="2">The sequence shown here is derived from an EMBL/GenBank/DDBJ whole genome shotgun (WGS) entry which is preliminary data.</text>
</comment>
<sequence>MTSAVIKRHYEYGCLTGKEIRKKLTKQLRVIHVGSEWHQSRSLPTGKEIRKGLTKWLSVVHIGSKRHQSRSLPTRKEIRKGLTKRLSVANVEFEQHQSQSLSIEKEIIKELTKWLSVIHVGSDILLCKKRYAGNEYSVGYYVWASFWSKAVPYAGHTHAETGSILSLFGQDPEIAAEVGAYSQWMIPTLFAYGLIQCHNRFLQTQNIVFPMMLITSVTALLDLTFVDVSPEELFHNERSFMNEVSKASPMETQTAKEVNTNEWNCKTECKFFNRTTLLSPTVQSVQSSQRS</sequence>
<comment type="similarity">
    <text evidence="1">Belongs to the multi antimicrobial extrusion (MATE) (TC 2.A.66.1) family.</text>
</comment>
<evidence type="ECO:0000256" key="1">
    <source>
        <dbReference type="ARBA" id="ARBA00010199"/>
    </source>
</evidence>
<dbReference type="GO" id="GO:0016020">
    <property type="term" value="C:membrane"/>
    <property type="evidence" value="ECO:0007669"/>
    <property type="project" value="InterPro"/>
</dbReference>
<dbReference type="PANTHER" id="PTHR11206">
    <property type="entry name" value="MULTIDRUG RESISTANCE PROTEIN"/>
    <property type="match status" value="1"/>
</dbReference>